<feature type="chain" id="PRO_5001800006" description="Lipoprotein" evidence="1">
    <location>
        <begin position="23"/>
        <end position="86"/>
    </location>
</feature>
<name>A0A085WLB1_9BACT</name>
<protein>
    <recommendedName>
        <fullName evidence="4">Lipoprotein</fullName>
    </recommendedName>
</protein>
<gene>
    <name evidence="2" type="ORF">DB31_7711</name>
</gene>
<proteinExistence type="predicted"/>
<sequence>MLRKMTMALASAVVLLAAPALANDKYHVYKTSRNECEIDTRDHAAMKNQRGTDDCLGHHDYRTDAEKTRSQKVKSGACKCPSGNNC</sequence>
<dbReference type="AlphaFoldDB" id="A0A085WLB1"/>
<dbReference type="RefSeq" id="WP_044189267.1">
    <property type="nucleotide sequence ID" value="NZ_JMCB01000006.1"/>
</dbReference>
<evidence type="ECO:0000256" key="1">
    <source>
        <dbReference type="SAM" id="SignalP"/>
    </source>
</evidence>
<comment type="caution">
    <text evidence="2">The sequence shown here is derived from an EMBL/GenBank/DDBJ whole genome shotgun (WGS) entry which is preliminary data.</text>
</comment>
<evidence type="ECO:0000313" key="3">
    <source>
        <dbReference type="Proteomes" id="UP000028725"/>
    </source>
</evidence>
<dbReference type="OrthoDB" id="9889464at2"/>
<dbReference type="STRING" id="394096.DB31_7711"/>
<reference evidence="2 3" key="1">
    <citation type="submission" date="2014-04" db="EMBL/GenBank/DDBJ databases">
        <title>Genome assembly of Hyalangium minutum DSM 14724.</title>
        <authorList>
            <person name="Sharma G."/>
            <person name="Subramanian S."/>
        </authorList>
    </citation>
    <scope>NUCLEOTIDE SEQUENCE [LARGE SCALE GENOMIC DNA]</scope>
    <source>
        <strain evidence="2 3">DSM 14724</strain>
    </source>
</reference>
<organism evidence="2 3">
    <name type="scientific">Hyalangium minutum</name>
    <dbReference type="NCBI Taxonomy" id="394096"/>
    <lineage>
        <taxon>Bacteria</taxon>
        <taxon>Pseudomonadati</taxon>
        <taxon>Myxococcota</taxon>
        <taxon>Myxococcia</taxon>
        <taxon>Myxococcales</taxon>
        <taxon>Cystobacterineae</taxon>
        <taxon>Archangiaceae</taxon>
        <taxon>Hyalangium</taxon>
    </lineage>
</organism>
<dbReference type="Proteomes" id="UP000028725">
    <property type="component" value="Unassembled WGS sequence"/>
</dbReference>
<evidence type="ECO:0008006" key="4">
    <source>
        <dbReference type="Google" id="ProtNLM"/>
    </source>
</evidence>
<keyword evidence="1" id="KW-0732">Signal</keyword>
<dbReference type="EMBL" id="JMCB01000006">
    <property type="protein sequence ID" value="KFE68474.1"/>
    <property type="molecule type" value="Genomic_DNA"/>
</dbReference>
<keyword evidence="3" id="KW-1185">Reference proteome</keyword>
<accession>A0A085WLB1</accession>
<evidence type="ECO:0000313" key="2">
    <source>
        <dbReference type="EMBL" id="KFE68474.1"/>
    </source>
</evidence>
<feature type="signal peptide" evidence="1">
    <location>
        <begin position="1"/>
        <end position="22"/>
    </location>
</feature>